<dbReference type="Gene3D" id="3.30.70.260">
    <property type="match status" value="1"/>
</dbReference>
<dbReference type="Proteomes" id="UP000176803">
    <property type="component" value="Unassembled WGS sequence"/>
</dbReference>
<evidence type="ECO:0000313" key="1">
    <source>
        <dbReference type="EMBL" id="OGK38058.1"/>
    </source>
</evidence>
<accession>A0A1F7I403</accession>
<sequence length="61" mass="7293">MRIEWDLADFTLSLDKFSDKFIPIAQEFQMNWRVAKSNVRSKLAIFLSRAVRWLFQISIVD</sequence>
<dbReference type="EMBL" id="MGAC01000023">
    <property type="protein sequence ID" value="OGK38058.1"/>
    <property type="molecule type" value="Genomic_DNA"/>
</dbReference>
<proteinExistence type="predicted"/>
<evidence type="ECO:0000313" key="2">
    <source>
        <dbReference type="Proteomes" id="UP000176803"/>
    </source>
</evidence>
<dbReference type="AlphaFoldDB" id="A0A1F7I403"/>
<reference evidence="1 2" key="1">
    <citation type="journal article" date="2016" name="Nat. Commun.">
        <title>Thousands of microbial genomes shed light on interconnected biogeochemical processes in an aquifer system.</title>
        <authorList>
            <person name="Anantharaman K."/>
            <person name="Brown C.T."/>
            <person name="Hug L.A."/>
            <person name="Sharon I."/>
            <person name="Castelle C.J."/>
            <person name="Probst A.J."/>
            <person name="Thomas B.C."/>
            <person name="Singh A."/>
            <person name="Wilkins M.J."/>
            <person name="Karaoz U."/>
            <person name="Brodie E.L."/>
            <person name="Williams K.H."/>
            <person name="Hubbard S.S."/>
            <person name="Banfield J.F."/>
        </authorList>
    </citation>
    <scope>NUCLEOTIDE SEQUENCE [LARGE SCALE GENOMIC DNA]</scope>
</reference>
<protein>
    <submittedName>
        <fullName evidence="1">Uncharacterized protein</fullName>
    </submittedName>
</protein>
<name>A0A1F7I403_9BACT</name>
<comment type="caution">
    <text evidence="1">The sequence shown here is derived from an EMBL/GenBank/DDBJ whole genome shotgun (WGS) entry which is preliminary data.</text>
</comment>
<organism evidence="1 2">
    <name type="scientific">Candidatus Roizmanbacteria bacterium RIFCSPHIGHO2_12_FULL_41_11</name>
    <dbReference type="NCBI Taxonomy" id="1802052"/>
    <lineage>
        <taxon>Bacteria</taxon>
        <taxon>Candidatus Roizmaniibacteriota</taxon>
    </lineage>
</organism>
<gene>
    <name evidence="1" type="ORF">A3F03_02445</name>
</gene>